<evidence type="ECO:0000313" key="3">
    <source>
        <dbReference type="EMBL" id="KAF3337033.1"/>
    </source>
</evidence>
<dbReference type="GO" id="GO:0005783">
    <property type="term" value="C:endoplasmic reticulum"/>
    <property type="evidence" value="ECO:0007669"/>
    <property type="project" value="UniProtKB-ARBA"/>
</dbReference>
<accession>A0A833VVG9</accession>
<feature type="domain" description="J" evidence="2">
    <location>
        <begin position="66"/>
        <end position="130"/>
    </location>
</feature>
<feature type="compositionally biased region" description="Polar residues" evidence="1">
    <location>
        <begin position="134"/>
        <end position="154"/>
    </location>
</feature>
<dbReference type="PANTHER" id="PTHR44137:SF32">
    <property type="entry name" value="DNAJ HEAT SHOCK AMINO-TERMINAL DOMAIN PROTEIN"/>
    <property type="match status" value="1"/>
</dbReference>
<keyword evidence="4" id="KW-1185">Reference proteome</keyword>
<dbReference type="PANTHER" id="PTHR44137">
    <property type="entry name" value="BNAC03G44070D PROTEIN"/>
    <property type="match status" value="1"/>
</dbReference>
<sequence length="345" mass="38901">MECNKDEALRAKEIAERKFFQKDLKGAKKFAQKAQTLYPQLDDVSQFLIVLEVHLMAESRVSGEKDWYAIMSLSPSADESTVKRHYRQLVLQLHPDKNHSPGAEGAFKLVQEAFDVLKDKHKRHIFDQKRRTHTANGHNLGSAGCSAQGTTQTAARPVPQQPKRSTASRGVNGARQTAARPVPQNTAWMGPRPSKPCTAEHHMPGATQRFEQPAPQPSEARNFWTRCTSCNMWFEHSLIYQNRLLLCPSCTTSYCAADTGQQPVSKYNFALMEDWKRDNSGFAERFNASTTSNQGSSENVSSGLKRPYKRMRGDGRSDMNGGSYEKTQRVGSEVFLFSDDFYLIR</sequence>
<dbReference type="SMART" id="SM00271">
    <property type="entry name" value="DnaJ"/>
    <property type="match status" value="1"/>
</dbReference>
<feature type="region of interest" description="Disordered" evidence="1">
    <location>
        <begin position="131"/>
        <end position="197"/>
    </location>
</feature>
<organism evidence="3 4">
    <name type="scientific">Carex littledalei</name>
    <dbReference type="NCBI Taxonomy" id="544730"/>
    <lineage>
        <taxon>Eukaryota</taxon>
        <taxon>Viridiplantae</taxon>
        <taxon>Streptophyta</taxon>
        <taxon>Embryophyta</taxon>
        <taxon>Tracheophyta</taxon>
        <taxon>Spermatophyta</taxon>
        <taxon>Magnoliopsida</taxon>
        <taxon>Liliopsida</taxon>
        <taxon>Poales</taxon>
        <taxon>Cyperaceae</taxon>
        <taxon>Cyperoideae</taxon>
        <taxon>Cariceae</taxon>
        <taxon>Carex</taxon>
        <taxon>Carex subgen. Euthyceras</taxon>
    </lineage>
</organism>
<dbReference type="PRINTS" id="PR00625">
    <property type="entry name" value="JDOMAIN"/>
</dbReference>
<dbReference type="InterPro" id="IPR001623">
    <property type="entry name" value="DnaJ_domain"/>
</dbReference>
<dbReference type="PROSITE" id="PS00636">
    <property type="entry name" value="DNAJ_1"/>
    <property type="match status" value="1"/>
</dbReference>
<dbReference type="InterPro" id="IPR018253">
    <property type="entry name" value="DnaJ_domain_CS"/>
</dbReference>
<evidence type="ECO:0000313" key="4">
    <source>
        <dbReference type="Proteomes" id="UP000623129"/>
    </source>
</evidence>
<name>A0A833VVG9_9POAL</name>
<feature type="compositionally biased region" description="Polar residues" evidence="1">
    <location>
        <begin position="287"/>
        <end position="302"/>
    </location>
</feature>
<dbReference type="Proteomes" id="UP000623129">
    <property type="component" value="Unassembled WGS sequence"/>
</dbReference>
<protein>
    <submittedName>
        <fullName evidence="3">DnaJ subfamily B member 14</fullName>
    </submittedName>
</protein>
<evidence type="ECO:0000256" key="1">
    <source>
        <dbReference type="SAM" id="MobiDB-lite"/>
    </source>
</evidence>
<dbReference type="PROSITE" id="PS50076">
    <property type="entry name" value="DNAJ_2"/>
    <property type="match status" value="1"/>
</dbReference>
<dbReference type="SUPFAM" id="SSF46565">
    <property type="entry name" value="Chaperone J-domain"/>
    <property type="match status" value="1"/>
</dbReference>
<dbReference type="AlphaFoldDB" id="A0A833VVG9"/>
<dbReference type="Pfam" id="PF00226">
    <property type="entry name" value="DnaJ"/>
    <property type="match status" value="1"/>
</dbReference>
<dbReference type="InterPro" id="IPR036869">
    <property type="entry name" value="J_dom_sf"/>
</dbReference>
<evidence type="ECO:0000259" key="2">
    <source>
        <dbReference type="PROSITE" id="PS50076"/>
    </source>
</evidence>
<feature type="region of interest" description="Disordered" evidence="1">
    <location>
        <begin position="286"/>
        <end position="324"/>
    </location>
</feature>
<dbReference type="CDD" id="cd06257">
    <property type="entry name" value="DnaJ"/>
    <property type="match status" value="1"/>
</dbReference>
<dbReference type="OrthoDB" id="10250354at2759"/>
<comment type="caution">
    <text evidence="3">The sequence shown here is derived from an EMBL/GenBank/DDBJ whole genome shotgun (WGS) entry which is preliminary data.</text>
</comment>
<reference evidence="3" key="1">
    <citation type="submission" date="2020-01" db="EMBL/GenBank/DDBJ databases">
        <title>Genome sequence of Kobresia littledalei, the first chromosome-level genome in the family Cyperaceae.</title>
        <authorList>
            <person name="Qu G."/>
        </authorList>
    </citation>
    <scope>NUCLEOTIDE SEQUENCE</scope>
    <source>
        <strain evidence="3">C.B.Clarke</strain>
        <tissue evidence="3">Leaf</tissue>
    </source>
</reference>
<proteinExistence type="predicted"/>
<dbReference type="Gene3D" id="1.10.287.110">
    <property type="entry name" value="DnaJ domain"/>
    <property type="match status" value="1"/>
</dbReference>
<gene>
    <name evidence="3" type="ORF">FCM35_KLT17620</name>
</gene>
<dbReference type="EMBL" id="SWLB01000006">
    <property type="protein sequence ID" value="KAF3337033.1"/>
    <property type="molecule type" value="Genomic_DNA"/>
</dbReference>